<protein>
    <submittedName>
        <fullName evidence="2">Aspartate/glutamate racemase family protein</fullName>
    </submittedName>
</protein>
<organism evidence="2 3">
    <name type="scientific">Oceanisphaera ostreae</name>
    <dbReference type="NCBI Taxonomy" id="914151"/>
    <lineage>
        <taxon>Bacteria</taxon>
        <taxon>Pseudomonadati</taxon>
        <taxon>Pseudomonadota</taxon>
        <taxon>Gammaproteobacteria</taxon>
        <taxon>Aeromonadales</taxon>
        <taxon>Aeromonadaceae</taxon>
        <taxon>Oceanisphaera</taxon>
    </lineage>
</organism>
<dbReference type="Pfam" id="PF01177">
    <property type="entry name" value="Asp_Glu_race"/>
    <property type="match status" value="1"/>
</dbReference>
<dbReference type="PANTHER" id="PTHR28047:SF5">
    <property type="entry name" value="PROTEIN DCG1"/>
    <property type="match status" value="1"/>
</dbReference>
<accession>A0ABW3KG31</accession>
<dbReference type="Proteomes" id="UP001597048">
    <property type="component" value="Unassembled WGS sequence"/>
</dbReference>
<dbReference type="Gene3D" id="3.40.50.12500">
    <property type="match status" value="1"/>
</dbReference>
<gene>
    <name evidence="2" type="ORF">ACFQ1C_04160</name>
</gene>
<keyword evidence="3" id="KW-1185">Reference proteome</keyword>
<dbReference type="InterPro" id="IPR053714">
    <property type="entry name" value="Iso_Racemase_Enz_sf"/>
</dbReference>
<dbReference type="InterPro" id="IPR052186">
    <property type="entry name" value="Hydantoin_racemase-like"/>
</dbReference>
<comment type="similarity">
    <text evidence="1">Belongs to the HyuE racemase family.</text>
</comment>
<comment type="caution">
    <text evidence="2">The sequence shown here is derived from an EMBL/GenBank/DDBJ whole genome shotgun (WGS) entry which is preliminary data.</text>
</comment>
<dbReference type="EMBL" id="JBHTJS010000011">
    <property type="protein sequence ID" value="MFD1007351.1"/>
    <property type="molecule type" value="Genomic_DNA"/>
</dbReference>
<reference evidence="3" key="1">
    <citation type="journal article" date="2019" name="Int. J. Syst. Evol. Microbiol.">
        <title>The Global Catalogue of Microorganisms (GCM) 10K type strain sequencing project: providing services to taxonomists for standard genome sequencing and annotation.</title>
        <authorList>
            <consortium name="The Broad Institute Genomics Platform"/>
            <consortium name="The Broad Institute Genome Sequencing Center for Infectious Disease"/>
            <person name="Wu L."/>
            <person name="Ma J."/>
        </authorList>
    </citation>
    <scope>NUCLEOTIDE SEQUENCE [LARGE SCALE GENOMIC DNA]</scope>
    <source>
        <strain evidence="3">CCUG 60525</strain>
    </source>
</reference>
<dbReference type="RefSeq" id="WP_379557276.1">
    <property type="nucleotide sequence ID" value="NZ_JBHTJS010000011.1"/>
</dbReference>
<sequence>MKLMVINPNTTSSMTQQMAESCKRLIGPDVQLSVVNPTEGVASIQGRADGIAAAYYTLRLIEKADKEGVDGFVIACFDDTGLQAAREVASGPVLGIGESAMYAASVLGCRFSILTSTQRSVHILEENAANYGFSQRCEAVHALNIPVLDLHSDSSYKLALKRSREIVKQDKSECLVMGCGGMTHWQESLSKDLGMPVIDGVTVGLGLIESLVRMGLKTSKACTYGYPIK</sequence>
<evidence type="ECO:0000313" key="3">
    <source>
        <dbReference type="Proteomes" id="UP001597048"/>
    </source>
</evidence>
<proteinExistence type="inferred from homology"/>
<name>A0ABW3KG31_9GAMM</name>
<evidence type="ECO:0000256" key="1">
    <source>
        <dbReference type="ARBA" id="ARBA00038414"/>
    </source>
</evidence>
<dbReference type="PANTHER" id="PTHR28047">
    <property type="entry name" value="PROTEIN DCG1"/>
    <property type="match status" value="1"/>
</dbReference>
<evidence type="ECO:0000313" key="2">
    <source>
        <dbReference type="EMBL" id="MFD1007351.1"/>
    </source>
</evidence>
<dbReference type="InterPro" id="IPR015942">
    <property type="entry name" value="Asp/Glu/hydantoin_racemase"/>
</dbReference>